<gene>
    <name evidence="3" type="ORF">METZ01_LOCUS81742</name>
</gene>
<dbReference type="InterPro" id="IPR025508">
    <property type="entry name" value="DUF4395"/>
</dbReference>
<evidence type="ECO:0000256" key="1">
    <source>
        <dbReference type="SAM" id="Phobius"/>
    </source>
</evidence>
<dbReference type="EMBL" id="UINC01006661">
    <property type="protein sequence ID" value="SVA28888.1"/>
    <property type="molecule type" value="Genomic_DNA"/>
</dbReference>
<keyword evidence="1" id="KW-0812">Transmembrane</keyword>
<feature type="domain" description="DUF4395" evidence="2">
    <location>
        <begin position="11"/>
        <end position="141"/>
    </location>
</feature>
<organism evidence="3">
    <name type="scientific">marine metagenome</name>
    <dbReference type="NCBI Taxonomy" id="408172"/>
    <lineage>
        <taxon>unclassified sequences</taxon>
        <taxon>metagenomes</taxon>
        <taxon>ecological metagenomes</taxon>
    </lineage>
</organism>
<accession>A0A381UML5</accession>
<evidence type="ECO:0000313" key="3">
    <source>
        <dbReference type="EMBL" id="SVA28888.1"/>
    </source>
</evidence>
<evidence type="ECO:0000259" key="2">
    <source>
        <dbReference type="Pfam" id="PF14340"/>
    </source>
</evidence>
<keyword evidence="1" id="KW-1133">Transmembrane helix</keyword>
<protein>
    <recommendedName>
        <fullName evidence="2">DUF4395 domain-containing protein</fullName>
    </recommendedName>
</protein>
<sequence length="167" mass="18237">MKTLFSFPNPVNDYAARMVAFFVVALALAFQVTGNDYVLIFLAYGFVARTLTGPSLSPIGQLVTRVLIPLLRVPNKPVPGPPKRFAQSIGLGFCIAALVTFYLGDSVIITRYLIGTLGLFASIEAFLGFCTGCYVFGWLMRFGIIPDSICEECRIDYPDSQTGTDTI</sequence>
<keyword evidence="1" id="KW-0472">Membrane</keyword>
<proteinExistence type="predicted"/>
<reference evidence="3" key="1">
    <citation type="submission" date="2018-05" db="EMBL/GenBank/DDBJ databases">
        <authorList>
            <person name="Lanie J.A."/>
            <person name="Ng W.-L."/>
            <person name="Kazmierczak K.M."/>
            <person name="Andrzejewski T.M."/>
            <person name="Davidsen T.M."/>
            <person name="Wayne K.J."/>
            <person name="Tettelin H."/>
            <person name="Glass J.I."/>
            <person name="Rusch D."/>
            <person name="Podicherti R."/>
            <person name="Tsui H.-C.T."/>
            <person name="Winkler M.E."/>
        </authorList>
    </citation>
    <scope>NUCLEOTIDE SEQUENCE</scope>
</reference>
<feature type="transmembrane region" description="Helical" evidence="1">
    <location>
        <begin position="116"/>
        <end position="140"/>
    </location>
</feature>
<name>A0A381UML5_9ZZZZ</name>
<feature type="transmembrane region" description="Helical" evidence="1">
    <location>
        <begin position="85"/>
        <end position="104"/>
    </location>
</feature>
<dbReference type="AlphaFoldDB" id="A0A381UML5"/>
<dbReference type="Pfam" id="PF14340">
    <property type="entry name" value="DUF4395"/>
    <property type="match status" value="1"/>
</dbReference>